<evidence type="ECO:0000313" key="4">
    <source>
        <dbReference type="EMBL" id="SEF59382.1"/>
    </source>
</evidence>
<dbReference type="Gene3D" id="3.30.450.40">
    <property type="match status" value="1"/>
</dbReference>
<feature type="domain" description="Signal transduction histidine kinase dimerisation/phosphoacceptor" evidence="3">
    <location>
        <begin position="187"/>
        <end position="250"/>
    </location>
</feature>
<dbReference type="SUPFAM" id="SSF55781">
    <property type="entry name" value="GAF domain-like"/>
    <property type="match status" value="1"/>
</dbReference>
<evidence type="ECO:0000256" key="1">
    <source>
        <dbReference type="ARBA" id="ARBA00000085"/>
    </source>
</evidence>
<dbReference type="InterPro" id="IPR003661">
    <property type="entry name" value="HisK_dim/P_dom"/>
</dbReference>
<gene>
    <name evidence="4" type="ORF">SAMN05421819_0525</name>
</gene>
<dbReference type="CDD" id="cd00082">
    <property type="entry name" value="HisKA"/>
    <property type="match status" value="1"/>
</dbReference>
<organism evidence="4 5">
    <name type="scientific">Bryocella elongata</name>
    <dbReference type="NCBI Taxonomy" id="863522"/>
    <lineage>
        <taxon>Bacteria</taxon>
        <taxon>Pseudomonadati</taxon>
        <taxon>Acidobacteriota</taxon>
        <taxon>Terriglobia</taxon>
        <taxon>Terriglobales</taxon>
        <taxon>Acidobacteriaceae</taxon>
        <taxon>Bryocella</taxon>
    </lineage>
</organism>
<dbReference type="Pfam" id="PF13185">
    <property type="entry name" value="GAF_2"/>
    <property type="match status" value="1"/>
</dbReference>
<dbReference type="Pfam" id="PF00512">
    <property type="entry name" value="HisKA"/>
    <property type="match status" value="1"/>
</dbReference>
<name>A0A1H5T935_9BACT</name>
<reference evidence="4 5" key="1">
    <citation type="submission" date="2016-10" db="EMBL/GenBank/DDBJ databases">
        <authorList>
            <person name="de Groot N.N."/>
        </authorList>
    </citation>
    <scope>NUCLEOTIDE SEQUENCE [LARGE SCALE GENOMIC DNA]</scope>
    <source>
        <strain evidence="4 5">DSM 22489</strain>
    </source>
</reference>
<protein>
    <recommendedName>
        <fullName evidence="2">histidine kinase</fullName>
        <ecNumber evidence="2">2.7.13.3</ecNumber>
    </recommendedName>
</protein>
<sequence length="263" mass="28976">MRDLLTDDSFRARPRRVREGNRESIALRRLSRSFAEQPDSVLQELVNTAVEFCGADGAGISLEEPERRSFRWVVVAGSLSRYLDDRASRHVSPLGSLIESSRPQLFRVSKPEIDHLGVMGRPVTDGVLIPWATTALKGTLWAVSHTSETAFDEEDYALLSSLADFASIIVRYQHHQRLLHESGKAIAVAEMAHRLAHRINNPLQSLTNTLFLARSDAANAPKYLEQAEADLARLSAQVATLLEVSTAAARPKVAASDLLATDV</sequence>
<dbReference type="EMBL" id="FNVA01000001">
    <property type="protein sequence ID" value="SEF59382.1"/>
    <property type="molecule type" value="Genomic_DNA"/>
</dbReference>
<dbReference type="RefSeq" id="WP_103931444.1">
    <property type="nucleotide sequence ID" value="NZ_FNVA01000001.1"/>
</dbReference>
<dbReference type="Proteomes" id="UP000236728">
    <property type="component" value="Unassembled WGS sequence"/>
</dbReference>
<dbReference type="Gene3D" id="1.10.287.130">
    <property type="match status" value="1"/>
</dbReference>
<keyword evidence="5" id="KW-1185">Reference proteome</keyword>
<dbReference type="AlphaFoldDB" id="A0A1H5T935"/>
<proteinExistence type="predicted"/>
<accession>A0A1H5T935</accession>
<dbReference type="SMART" id="SM00388">
    <property type="entry name" value="HisKA"/>
    <property type="match status" value="1"/>
</dbReference>
<dbReference type="OrthoDB" id="114445at2"/>
<comment type="catalytic activity">
    <reaction evidence="1">
        <text>ATP + protein L-histidine = ADP + protein N-phospho-L-histidine.</text>
        <dbReference type="EC" id="2.7.13.3"/>
    </reaction>
</comment>
<evidence type="ECO:0000256" key="2">
    <source>
        <dbReference type="ARBA" id="ARBA00012438"/>
    </source>
</evidence>
<dbReference type="InterPro" id="IPR029016">
    <property type="entry name" value="GAF-like_dom_sf"/>
</dbReference>
<evidence type="ECO:0000313" key="5">
    <source>
        <dbReference type="Proteomes" id="UP000236728"/>
    </source>
</evidence>
<dbReference type="InterPro" id="IPR003018">
    <property type="entry name" value="GAF"/>
</dbReference>
<dbReference type="GO" id="GO:0000155">
    <property type="term" value="F:phosphorelay sensor kinase activity"/>
    <property type="evidence" value="ECO:0007669"/>
    <property type="project" value="InterPro"/>
</dbReference>
<dbReference type="EC" id="2.7.13.3" evidence="2"/>
<evidence type="ECO:0000259" key="3">
    <source>
        <dbReference type="SMART" id="SM00388"/>
    </source>
</evidence>